<evidence type="ECO:0000256" key="1">
    <source>
        <dbReference type="SAM" id="MobiDB-lite"/>
    </source>
</evidence>
<proteinExistence type="predicted"/>
<accession>A0A6C0AHZ2</accession>
<evidence type="ECO:0000313" key="2">
    <source>
        <dbReference type="EMBL" id="QHS79389.1"/>
    </source>
</evidence>
<dbReference type="AlphaFoldDB" id="A0A6C0AHZ2"/>
<feature type="compositionally biased region" description="Basic and acidic residues" evidence="1">
    <location>
        <begin position="17"/>
        <end position="41"/>
    </location>
</feature>
<dbReference type="EMBL" id="MN740642">
    <property type="protein sequence ID" value="QHS79389.1"/>
    <property type="molecule type" value="Genomic_DNA"/>
</dbReference>
<reference evidence="2" key="1">
    <citation type="journal article" date="2020" name="Nature">
        <title>Giant virus diversity and host interactions through global metagenomics.</title>
        <authorList>
            <person name="Schulz F."/>
            <person name="Roux S."/>
            <person name="Paez-Espino D."/>
            <person name="Jungbluth S."/>
            <person name="Walsh D.A."/>
            <person name="Denef V.J."/>
            <person name="McMahon K.D."/>
            <person name="Konstantinidis K.T."/>
            <person name="Eloe-Fadrosh E.A."/>
            <person name="Kyrpides N.C."/>
            <person name="Woyke T."/>
        </authorList>
    </citation>
    <scope>NUCLEOTIDE SEQUENCE</scope>
    <source>
        <strain evidence="2">GVMAG-S-1035237-23</strain>
    </source>
</reference>
<name>A0A6C0AHZ2_9ZZZZ</name>
<sequence length="41" mass="4933">MEDPKTRRESKKTKKEKKGEKYGQKHVRAVEFRPDKSKQSK</sequence>
<feature type="region of interest" description="Disordered" evidence="1">
    <location>
        <begin position="1"/>
        <end position="41"/>
    </location>
</feature>
<protein>
    <submittedName>
        <fullName evidence="2">Uncharacterized protein</fullName>
    </submittedName>
</protein>
<organism evidence="2">
    <name type="scientific">viral metagenome</name>
    <dbReference type="NCBI Taxonomy" id="1070528"/>
    <lineage>
        <taxon>unclassified sequences</taxon>
        <taxon>metagenomes</taxon>
        <taxon>organismal metagenomes</taxon>
    </lineage>
</organism>